<dbReference type="InterPro" id="IPR013525">
    <property type="entry name" value="ABC2_TM"/>
</dbReference>
<dbReference type="STRING" id="1122124.GCA_000423165_02289"/>
<comment type="similarity">
    <text evidence="2">Belongs to the ABC-2 integral membrane protein family.</text>
</comment>
<dbReference type="InterPro" id="IPR051784">
    <property type="entry name" value="Nod_factor_ABC_transporter"/>
</dbReference>
<reference evidence="9" key="1">
    <citation type="journal article" date="2018" name="Front. Microbiol.">
        <title>Genome-Based Analysis Reveals the Taxonomy and Diversity of the Family Idiomarinaceae.</title>
        <authorList>
            <person name="Liu Y."/>
            <person name="Lai Q."/>
            <person name="Shao Z."/>
        </authorList>
    </citation>
    <scope>NUCLEOTIDE SEQUENCE [LARGE SCALE GENOMIC DNA]</scope>
    <source>
        <strain evidence="9">c121</strain>
    </source>
</reference>
<evidence type="ECO:0000256" key="4">
    <source>
        <dbReference type="ARBA" id="ARBA00022989"/>
    </source>
</evidence>
<evidence type="ECO:0000256" key="1">
    <source>
        <dbReference type="ARBA" id="ARBA00004141"/>
    </source>
</evidence>
<accession>A0A432Z489</accession>
<feature type="transmembrane region" description="Helical" evidence="6">
    <location>
        <begin position="162"/>
        <end position="181"/>
    </location>
</feature>
<evidence type="ECO:0000313" key="8">
    <source>
        <dbReference type="EMBL" id="RUO72697.1"/>
    </source>
</evidence>
<evidence type="ECO:0000259" key="7">
    <source>
        <dbReference type="Pfam" id="PF01061"/>
    </source>
</evidence>
<sequence>MLTIYQNEAKYDLLSLLRTPGFYLPALLFPAVFYYFFGVLFPYSGGDPARVMVAYCCFGVIGPALFNFAIAVAGDRQQGWLALKRLSPMPMSAYMMAKWSSSLFFAVIILLTLYVIGGSFSEVTLTRGQWLALTAVLLLGTLPFALLGLVIGLFCSDKAAPAVVNLIYLPMAFLAGLWVPLSVLPDYVQSIAYGLPTYHFSQLAMKVIGQDQGLSMGVHCAYLVVLSAGLAWVAHYRFRRMA</sequence>
<feature type="transmembrane region" description="Helical" evidence="6">
    <location>
        <begin position="21"/>
        <end position="40"/>
    </location>
</feature>
<feature type="transmembrane region" description="Helical" evidence="6">
    <location>
        <begin position="213"/>
        <end position="234"/>
    </location>
</feature>
<dbReference type="PANTHER" id="PTHR43229:SF3">
    <property type="entry name" value="ABC-TYPE MULTIDRUG TRANSPORT SYSTEM, PERMEASE COMPONENT"/>
    <property type="match status" value="1"/>
</dbReference>
<dbReference type="AlphaFoldDB" id="A0A432Z489"/>
<keyword evidence="9" id="KW-1185">Reference proteome</keyword>
<organism evidence="8 9">
    <name type="scientific">Pseudidiomarina sediminum</name>
    <dbReference type="NCBI Taxonomy" id="431675"/>
    <lineage>
        <taxon>Bacteria</taxon>
        <taxon>Pseudomonadati</taxon>
        <taxon>Pseudomonadota</taxon>
        <taxon>Gammaproteobacteria</taxon>
        <taxon>Alteromonadales</taxon>
        <taxon>Idiomarinaceae</taxon>
        <taxon>Pseudidiomarina</taxon>
    </lineage>
</organism>
<keyword evidence="4 6" id="KW-1133">Transmembrane helix</keyword>
<dbReference type="Proteomes" id="UP000287022">
    <property type="component" value="Unassembled WGS sequence"/>
</dbReference>
<name>A0A432Z489_9GAMM</name>
<dbReference type="RefSeq" id="WP_026860981.1">
    <property type="nucleotide sequence ID" value="NZ_PIQE01000002.1"/>
</dbReference>
<evidence type="ECO:0000256" key="3">
    <source>
        <dbReference type="ARBA" id="ARBA00022692"/>
    </source>
</evidence>
<feature type="domain" description="ABC-2 type transporter transmembrane" evidence="7">
    <location>
        <begin position="10"/>
        <end position="207"/>
    </location>
</feature>
<dbReference type="GO" id="GO:0043190">
    <property type="term" value="C:ATP-binding cassette (ABC) transporter complex"/>
    <property type="evidence" value="ECO:0007669"/>
    <property type="project" value="InterPro"/>
</dbReference>
<dbReference type="InterPro" id="IPR000412">
    <property type="entry name" value="ABC_2_transport"/>
</dbReference>
<dbReference type="Pfam" id="PF01061">
    <property type="entry name" value="ABC2_membrane"/>
    <property type="match status" value="1"/>
</dbReference>
<dbReference type="EMBL" id="PIQE01000002">
    <property type="protein sequence ID" value="RUO72697.1"/>
    <property type="molecule type" value="Genomic_DNA"/>
</dbReference>
<evidence type="ECO:0000313" key="9">
    <source>
        <dbReference type="Proteomes" id="UP000287022"/>
    </source>
</evidence>
<protein>
    <submittedName>
        <fullName evidence="8">ABC transporter permease</fullName>
    </submittedName>
</protein>
<comment type="subcellular location">
    <subcellularLocation>
        <location evidence="1">Membrane</location>
        <topology evidence="1">Multi-pass membrane protein</topology>
    </subcellularLocation>
</comment>
<dbReference type="PIRSF" id="PIRSF006648">
    <property type="entry name" value="DrrB"/>
    <property type="match status" value="1"/>
</dbReference>
<evidence type="ECO:0000256" key="5">
    <source>
        <dbReference type="ARBA" id="ARBA00023136"/>
    </source>
</evidence>
<keyword evidence="3 6" id="KW-0812">Transmembrane</keyword>
<dbReference type="PANTHER" id="PTHR43229">
    <property type="entry name" value="NODULATION PROTEIN J"/>
    <property type="match status" value="1"/>
</dbReference>
<gene>
    <name evidence="8" type="ORF">CWI80_09145</name>
</gene>
<keyword evidence="5 6" id="KW-0472">Membrane</keyword>
<comment type="caution">
    <text evidence="8">The sequence shown here is derived from an EMBL/GenBank/DDBJ whole genome shotgun (WGS) entry which is preliminary data.</text>
</comment>
<proteinExistence type="inferred from homology"/>
<evidence type="ECO:0000256" key="6">
    <source>
        <dbReference type="SAM" id="Phobius"/>
    </source>
</evidence>
<dbReference type="GO" id="GO:0140359">
    <property type="term" value="F:ABC-type transporter activity"/>
    <property type="evidence" value="ECO:0007669"/>
    <property type="project" value="InterPro"/>
</dbReference>
<feature type="transmembrane region" description="Helical" evidence="6">
    <location>
        <begin position="52"/>
        <end position="74"/>
    </location>
</feature>
<feature type="transmembrane region" description="Helical" evidence="6">
    <location>
        <begin position="129"/>
        <end position="155"/>
    </location>
</feature>
<evidence type="ECO:0000256" key="2">
    <source>
        <dbReference type="ARBA" id="ARBA00007783"/>
    </source>
</evidence>
<feature type="transmembrane region" description="Helical" evidence="6">
    <location>
        <begin position="95"/>
        <end position="117"/>
    </location>
</feature>